<accession>A0A426V3E1</accession>
<gene>
    <name evidence="1" type="ORF">EIW28_00935</name>
</gene>
<dbReference type="RefSeq" id="WP_125245850.1">
    <property type="nucleotide sequence ID" value="NZ_RSEB01000001.1"/>
</dbReference>
<keyword evidence="2" id="KW-1185">Reference proteome</keyword>
<dbReference type="Proteomes" id="UP000277256">
    <property type="component" value="Unassembled WGS sequence"/>
</dbReference>
<organism evidence="1 2">
    <name type="scientific">Glycomyces terrestris</name>
    <dbReference type="NCBI Taxonomy" id="2493553"/>
    <lineage>
        <taxon>Bacteria</taxon>
        <taxon>Bacillati</taxon>
        <taxon>Actinomycetota</taxon>
        <taxon>Actinomycetes</taxon>
        <taxon>Glycomycetales</taxon>
        <taxon>Glycomycetaceae</taxon>
        <taxon>Glycomyces</taxon>
    </lineage>
</organism>
<dbReference type="AlphaFoldDB" id="A0A426V3E1"/>
<comment type="caution">
    <text evidence="1">The sequence shown here is derived from an EMBL/GenBank/DDBJ whole genome shotgun (WGS) entry which is preliminary data.</text>
</comment>
<name>A0A426V3E1_9ACTN</name>
<evidence type="ECO:0000313" key="1">
    <source>
        <dbReference type="EMBL" id="RRS01372.1"/>
    </source>
</evidence>
<sequence length="70" mass="7078">MGGDSLVAPVEDSHTWLTGNYLWDDATALIGAIEAGEWKDQALAGTVAALDVLSLVLDPVGSSPSSAPPG</sequence>
<protein>
    <submittedName>
        <fullName evidence="1">Uncharacterized protein</fullName>
    </submittedName>
</protein>
<dbReference type="EMBL" id="RSEB01000001">
    <property type="protein sequence ID" value="RRS01372.1"/>
    <property type="molecule type" value="Genomic_DNA"/>
</dbReference>
<proteinExistence type="predicted"/>
<evidence type="ECO:0000313" key="2">
    <source>
        <dbReference type="Proteomes" id="UP000277256"/>
    </source>
</evidence>
<reference evidence="1 2" key="1">
    <citation type="submission" date="2018-12" db="EMBL/GenBank/DDBJ databases">
        <title>Glycomyces sp. YIM 121974 draft genome.</title>
        <authorList>
            <person name="Li Q."/>
        </authorList>
    </citation>
    <scope>NUCLEOTIDE SEQUENCE [LARGE SCALE GENOMIC DNA]</scope>
    <source>
        <strain evidence="1 2">YIM 121974</strain>
    </source>
</reference>